<feature type="domain" description="Predicted membrane protein YciQ-like C-terminal" evidence="2">
    <location>
        <begin position="62"/>
        <end position="228"/>
    </location>
</feature>
<dbReference type="AlphaFoldDB" id="A0A6N3D8N7"/>
<evidence type="ECO:0000259" key="2">
    <source>
        <dbReference type="Pfam" id="PF20990"/>
    </source>
</evidence>
<keyword evidence="1" id="KW-1133">Transmembrane helix</keyword>
<feature type="transmembrane region" description="Helical" evidence="1">
    <location>
        <begin position="193"/>
        <end position="213"/>
    </location>
</feature>
<protein>
    <recommendedName>
        <fullName evidence="2">Predicted membrane protein YciQ-like C-terminal domain-containing protein</fullName>
    </recommendedName>
</protein>
<feature type="transmembrane region" description="Helical" evidence="1">
    <location>
        <begin position="12"/>
        <end position="31"/>
    </location>
</feature>
<proteinExistence type="predicted"/>
<keyword evidence="1" id="KW-0472">Membrane</keyword>
<keyword evidence="1" id="KW-0812">Transmembrane</keyword>
<feature type="transmembrane region" description="Helical" evidence="1">
    <location>
        <begin position="168"/>
        <end position="187"/>
    </location>
</feature>
<dbReference type="Pfam" id="PF20990">
    <property type="entry name" value="DUF2207_C"/>
    <property type="match status" value="1"/>
</dbReference>
<gene>
    <name evidence="3" type="ORF">PGLFYP46_00650</name>
</gene>
<sequence length="300" mass="35271">MDFKINLSSTYFFIINILFILLSLLMSYFLLRKKNDSSLEGDIDLKFYEKSYLYKGPNFIYNTIIAMILKVYGDGNLEIEKNFYKSKSGEEKISYELKNLNSDALDAAEKKLFQILFSFEEDKISTRTLDRLRRTEPDNYNKKFNEFIYFLENEMVYKKLLTKEKKTFKILISFVIFSLLFFIGVISVYNEKFFGAISIILSLVFYASLISSFSKMTALGNKKFKELEKVEEDLCKCKVSKSDDFLLALAFGLKAENLKALYEKLIFENKINKDYQIFFDSEFYTIFKKALVGDHLLVRN</sequence>
<evidence type="ECO:0000256" key="1">
    <source>
        <dbReference type="SAM" id="Phobius"/>
    </source>
</evidence>
<dbReference type="InterPro" id="IPR048389">
    <property type="entry name" value="YciQ-like_C"/>
</dbReference>
<reference evidence="3" key="1">
    <citation type="submission" date="2019-11" db="EMBL/GenBank/DDBJ databases">
        <authorList>
            <person name="Feng L."/>
        </authorList>
    </citation>
    <scope>NUCLEOTIDE SEQUENCE</scope>
    <source>
        <strain evidence="3">PgorbachiiLFYP46</strain>
    </source>
</reference>
<organism evidence="3">
    <name type="scientific">Peptoniphilus gorbachii</name>
    <dbReference type="NCBI Taxonomy" id="411567"/>
    <lineage>
        <taxon>Bacteria</taxon>
        <taxon>Bacillati</taxon>
        <taxon>Bacillota</taxon>
        <taxon>Tissierellia</taxon>
        <taxon>Tissierellales</taxon>
        <taxon>Peptoniphilaceae</taxon>
        <taxon>Peptoniphilus</taxon>
    </lineage>
</organism>
<dbReference type="EMBL" id="CACRUP010000024">
    <property type="protein sequence ID" value="VYU25546.1"/>
    <property type="molecule type" value="Genomic_DNA"/>
</dbReference>
<evidence type="ECO:0000313" key="3">
    <source>
        <dbReference type="EMBL" id="VYU25546.1"/>
    </source>
</evidence>
<accession>A0A6N3D8N7</accession>
<name>A0A6N3D8N7_9FIRM</name>